<evidence type="ECO:0000313" key="4">
    <source>
        <dbReference type="EMBL" id="ALO14613.1"/>
    </source>
</evidence>
<dbReference type="SUPFAM" id="SSF52540">
    <property type="entry name" value="P-loop containing nucleoside triphosphate hydrolases"/>
    <property type="match status" value="1"/>
</dbReference>
<dbReference type="STRING" id="1307839.L21SP5_00946"/>
<dbReference type="Proteomes" id="UP000064893">
    <property type="component" value="Chromosome"/>
</dbReference>
<dbReference type="OrthoDB" id="1119394at2"/>
<dbReference type="EMBL" id="CP013118">
    <property type="protein sequence ID" value="ALO14613.1"/>
    <property type="molecule type" value="Genomic_DNA"/>
</dbReference>
<evidence type="ECO:0000259" key="3">
    <source>
        <dbReference type="PROSITE" id="PS50893"/>
    </source>
</evidence>
<sequence>MDVELKNIELTLREQRLFNQLSLQVQNGEKVWIQAPSGSGKSTLLRMIFGFVEPDKGTINIDREPLQNANVDTLRSRIGYIAQSAPMPLMPLRRFVEEWMQFDGNRKLQISMDAVRKVFLQFNLKPGILDKQTGELSGGERQRVCFSLLTLMQRNVWLLDEVTSGLDTENSHLILEAVQQANATVVITAHDGEWDKIDLKKITLNG</sequence>
<dbReference type="Gene3D" id="3.40.50.300">
    <property type="entry name" value="P-loop containing nucleotide triphosphate hydrolases"/>
    <property type="match status" value="1"/>
</dbReference>
<organism evidence="4 5">
    <name type="scientific">Salinivirga cyanobacteriivorans</name>
    <dbReference type="NCBI Taxonomy" id="1307839"/>
    <lineage>
        <taxon>Bacteria</taxon>
        <taxon>Pseudomonadati</taxon>
        <taxon>Bacteroidota</taxon>
        <taxon>Bacteroidia</taxon>
        <taxon>Bacteroidales</taxon>
        <taxon>Salinivirgaceae</taxon>
        <taxon>Salinivirga</taxon>
    </lineage>
</organism>
<dbReference type="PROSITE" id="PS50893">
    <property type="entry name" value="ABC_TRANSPORTER_2"/>
    <property type="match status" value="1"/>
</dbReference>
<dbReference type="GO" id="GO:0005524">
    <property type="term" value="F:ATP binding"/>
    <property type="evidence" value="ECO:0007669"/>
    <property type="project" value="UniProtKB-KW"/>
</dbReference>
<feature type="domain" description="ABC transporter" evidence="3">
    <location>
        <begin position="3"/>
        <end position="206"/>
    </location>
</feature>
<dbReference type="RefSeq" id="WP_057952145.1">
    <property type="nucleotide sequence ID" value="NZ_CP013118.1"/>
</dbReference>
<dbReference type="InterPro" id="IPR003439">
    <property type="entry name" value="ABC_transporter-like_ATP-bd"/>
</dbReference>
<dbReference type="PROSITE" id="PS00211">
    <property type="entry name" value="ABC_TRANSPORTER_1"/>
    <property type="match status" value="1"/>
</dbReference>
<dbReference type="InterPro" id="IPR003593">
    <property type="entry name" value="AAA+_ATPase"/>
</dbReference>
<dbReference type="SMART" id="SM00382">
    <property type="entry name" value="AAA"/>
    <property type="match status" value="1"/>
</dbReference>
<dbReference type="KEGG" id="blq:L21SP5_00946"/>
<evidence type="ECO:0000256" key="1">
    <source>
        <dbReference type="ARBA" id="ARBA00022741"/>
    </source>
</evidence>
<dbReference type="GO" id="GO:0016887">
    <property type="term" value="F:ATP hydrolysis activity"/>
    <property type="evidence" value="ECO:0007669"/>
    <property type="project" value="InterPro"/>
</dbReference>
<evidence type="ECO:0000256" key="2">
    <source>
        <dbReference type="ARBA" id="ARBA00022840"/>
    </source>
</evidence>
<dbReference type="PANTHER" id="PTHR43119">
    <property type="entry name" value="ABC TRANSPORT PROTEIN ATP-BINDING COMPONENT-RELATED"/>
    <property type="match status" value="1"/>
</dbReference>
<gene>
    <name evidence="4" type="ORF">L21SP5_00946</name>
</gene>
<keyword evidence="2 4" id="KW-0067">ATP-binding</keyword>
<accession>A0A0S2HXD0</accession>
<evidence type="ECO:0000313" key="5">
    <source>
        <dbReference type="Proteomes" id="UP000064893"/>
    </source>
</evidence>
<keyword evidence="1" id="KW-0547">Nucleotide-binding</keyword>
<reference evidence="4 5" key="1">
    <citation type="submission" date="2015-11" db="EMBL/GenBank/DDBJ databases">
        <title>Description and complete genome sequence of a novel strain predominating in hypersaline microbial mats and representing a new family of the Bacteriodetes phylum.</title>
        <authorList>
            <person name="Spring S."/>
            <person name="Bunk B."/>
            <person name="Sproer C."/>
            <person name="Klenk H.-P."/>
        </authorList>
    </citation>
    <scope>NUCLEOTIDE SEQUENCE [LARGE SCALE GENOMIC DNA]</scope>
    <source>
        <strain evidence="4 5">L21-Spi-D4</strain>
    </source>
</reference>
<protein>
    <submittedName>
        <fullName evidence="4">Putative ABC transporter ATP-binding protein</fullName>
    </submittedName>
</protein>
<dbReference type="InterPro" id="IPR017871">
    <property type="entry name" value="ABC_transporter-like_CS"/>
</dbReference>
<dbReference type="PANTHER" id="PTHR43119:SF1">
    <property type="entry name" value="ABC TRANSPORTER DOMAIN-CONTAINING PROTEIN"/>
    <property type="match status" value="1"/>
</dbReference>
<dbReference type="AlphaFoldDB" id="A0A0S2HXD0"/>
<dbReference type="InterPro" id="IPR027417">
    <property type="entry name" value="P-loop_NTPase"/>
</dbReference>
<dbReference type="Pfam" id="PF00005">
    <property type="entry name" value="ABC_tran"/>
    <property type="match status" value="1"/>
</dbReference>
<proteinExistence type="predicted"/>
<name>A0A0S2HXD0_9BACT</name>
<keyword evidence="5" id="KW-1185">Reference proteome</keyword>